<dbReference type="Pfam" id="PF13520">
    <property type="entry name" value="AA_permease_2"/>
    <property type="match status" value="1"/>
</dbReference>
<keyword evidence="7" id="KW-1185">Reference proteome</keyword>
<protein>
    <submittedName>
        <fullName evidence="8">AA_permease domain-containing protein</fullName>
    </submittedName>
</protein>
<evidence type="ECO:0000256" key="2">
    <source>
        <dbReference type="ARBA" id="ARBA00022692"/>
    </source>
</evidence>
<feature type="transmembrane region" description="Helical" evidence="5">
    <location>
        <begin position="123"/>
        <end position="142"/>
    </location>
</feature>
<dbReference type="PANTHER" id="PTHR43243:SF20">
    <property type="entry name" value="CATIONIC AMINO ACID TRANSPORTER 3"/>
    <property type="match status" value="1"/>
</dbReference>
<dbReference type="GO" id="GO:0015171">
    <property type="term" value="F:amino acid transmembrane transporter activity"/>
    <property type="evidence" value="ECO:0007669"/>
    <property type="project" value="TreeGrafter"/>
</dbReference>
<dbReference type="WBParaSite" id="SCUD_0000547801-mRNA-1">
    <property type="protein sequence ID" value="SCUD_0000547801-mRNA-1"/>
    <property type="gene ID" value="SCUD_0000547801"/>
</dbReference>
<dbReference type="PANTHER" id="PTHR43243">
    <property type="entry name" value="INNER MEMBRANE TRANSPORTER YGJI-RELATED"/>
    <property type="match status" value="1"/>
</dbReference>
<evidence type="ECO:0000313" key="8">
    <source>
        <dbReference type="WBParaSite" id="SCUD_0000547801-mRNA-1"/>
    </source>
</evidence>
<keyword evidence="4 5" id="KW-0472">Membrane</keyword>
<evidence type="ECO:0000256" key="3">
    <source>
        <dbReference type="ARBA" id="ARBA00022989"/>
    </source>
</evidence>
<feature type="transmembrane region" description="Helical" evidence="5">
    <location>
        <begin position="60"/>
        <end position="79"/>
    </location>
</feature>
<organism evidence="8">
    <name type="scientific">Schistosoma curassoni</name>
    <dbReference type="NCBI Taxonomy" id="6186"/>
    <lineage>
        <taxon>Eukaryota</taxon>
        <taxon>Metazoa</taxon>
        <taxon>Spiralia</taxon>
        <taxon>Lophotrochozoa</taxon>
        <taxon>Platyhelminthes</taxon>
        <taxon>Trematoda</taxon>
        <taxon>Digenea</taxon>
        <taxon>Strigeidida</taxon>
        <taxon>Schistosomatoidea</taxon>
        <taxon>Schistosomatidae</taxon>
        <taxon>Schistosoma</taxon>
    </lineage>
</organism>
<evidence type="ECO:0000313" key="7">
    <source>
        <dbReference type="Proteomes" id="UP000279833"/>
    </source>
</evidence>
<evidence type="ECO:0000256" key="1">
    <source>
        <dbReference type="ARBA" id="ARBA00004141"/>
    </source>
</evidence>
<feature type="transmembrane region" description="Helical" evidence="5">
    <location>
        <begin position="100"/>
        <end position="117"/>
    </location>
</feature>
<dbReference type="Proteomes" id="UP000279833">
    <property type="component" value="Unassembled WGS sequence"/>
</dbReference>
<evidence type="ECO:0000313" key="6">
    <source>
        <dbReference type="EMBL" id="VDO96086.1"/>
    </source>
</evidence>
<proteinExistence type="predicted"/>
<sequence>MLDGGIYVSTGAVINAQTGPSAFLAYIIATFVAILNSLIYSELACHVPKDVACYGHAHSILGELPAFITAWSTFIDYILSASLVARSWSNIIDTFSGNRIIVLYSHGFCKSFIVTIIQNKSMVSILILINFLLFVSVLFYNYRSEF</sequence>
<evidence type="ECO:0000256" key="5">
    <source>
        <dbReference type="SAM" id="Phobius"/>
    </source>
</evidence>
<feature type="transmembrane region" description="Helical" evidence="5">
    <location>
        <begin position="21"/>
        <end position="40"/>
    </location>
</feature>
<dbReference type="Gene3D" id="1.20.1740.10">
    <property type="entry name" value="Amino acid/polyamine transporter I"/>
    <property type="match status" value="1"/>
</dbReference>
<keyword evidence="2 5" id="KW-0812">Transmembrane</keyword>
<reference evidence="8" key="1">
    <citation type="submission" date="2016-06" db="UniProtKB">
        <authorList>
            <consortium name="WormBaseParasite"/>
        </authorList>
    </citation>
    <scope>IDENTIFICATION</scope>
</reference>
<gene>
    <name evidence="6" type="ORF">SCUD_LOCUS5478</name>
</gene>
<dbReference type="EMBL" id="UZAK01009088">
    <property type="protein sequence ID" value="VDO96086.1"/>
    <property type="molecule type" value="Genomic_DNA"/>
</dbReference>
<keyword evidence="3 5" id="KW-1133">Transmembrane helix</keyword>
<dbReference type="InterPro" id="IPR002293">
    <property type="entry name" value="AA/rel_permease1"/>
</dbReference>
<accession>A0A183JRY9</accession>
<dbReference type="GO" id="GO:0005886">
    <property type="term" value="C:plasma membrane"/>
    <property type="evidence" value="ECO:0007669"/>
    <property type="project" value="TreeGrafter"/>
</dbReference>
<dbReference type="STRING" id="6186.A0A183JRY9"/>
<comment type="subcellular location">
    <subcellularLocation>
        <location evidence="1">Membrane</location>
        <topology evidence="1">Multi-pass membrane protein</topology>
    </subcellularLocation>
</comment>
<name>A0A183JRY9_9TREM</name>
<dbReference type="AlphaFoldDB" id="A0A183JRY9"/>
<reference evidence="6 7" key="2">
    <citation type="submission" date="2018-11" db="EMBL/GenBank/DDBJ databases">
        <authorList>
            <consortium name="Pathogen Informatics"/>
        </authorList>
    </citation>
    <scope>NUCLEOTIDE SEQUENCE [LARGE SCALE GENOMIC DNA]</scope>
    <source>
        <strain evidence="6">Dakar</strain>
        <strain evidence="7">Dakar, Senegal</strain>
    </source>
</reference>
<evidence type="ECO:0000256" key="4">
    <source>
        <dbReference type="ARBA" id="ARBA00023136"/>
    </source>
</evidence>